<dbReference type="PROSITE" id="PS50249">
    <property type="entry name" value="MPN"/>
    <property type="match status" value="1"/>
</dbReference>
<dbReference type="InterPro" id="IPR025657">
    <property type="entry name" value="RadC_JAB"/>
</dbReference>
<dbReference type="EMBL" id="LGTC01000001">
    <property type="protein sequence ID" value="KNY29507.1"/>
    <property type="molecule type" value="Genomic_DNA"/>
</dbReference>
<dbReference type="RefSeq" id="WP_036935464.1">
    <property type="nucleotide sequence ID" value="NZ_LGTC01000001.1"/>
</dbReference>
<dbReference type="STRING" id="398512.Bccel_4781"/>
<evidence type="ECO:0000256" key="4">
    <source>
        <dbReference type="ARBA" id="ARBA00022801"/>
    </source>
</evidence>
<dbReference type="PANTHER" id="PTHR30471">
    <property type="entry name" value="DNA REPAIR PROTEIN RADC"/>
    <property type="match status" value="1"/>
</dbReference>
<dbReference type="CDD" id="cd08071">
    <property type="entry name" value="MPN_DUF2466"/>
    <property type="match status" value="1"/>
</dbReference>
<comment type="caution">
    <text evidence="8">The sequence shown here is derived from an EMBL/GenBank/DDBJ whole genome shotgun (WGS) entry which is preliminary data.</text>
</comment>
<organism evidence="8 9">
    <name type="scientific">Pseudobacteroides cellulosolvens ATCC 35603 = DSM 2933</name>
    <dbReference type="NCBI Taxonomy" id="398512"/>
    <lineage>
        <taxon>Bacteria</taxon>
        <taxon>Bacillati</taxon>
        <taxon>Bacillota</taxon>
        <taxon>Clostridia</taxon>
        <taxon>Eubacteriales</taxon>
        <taxon>Oscillospiraceae</taxon>
        <taxon>Pseudobacteroides</taxon>
    </lineage>
</organism>
<evidence type="ECO:0000256" key="1">
    <source>
        <dbReference type="ARBA" id="ARBA00010243"/>
    </source>
</evidence>
<dbReference type="InterPro" id="IPR037518">
    <property type="entry name" value="MPN"/>
</dbReference>
<dbReference type="PANTHER" id="PTHR30471:SF3">
    <property type="entry name" value="UPF0758 PROTEIN YEES-RELATED"/>
    <property type="match status" value="1"/>
</dbReference>
<evidence type="ECO:0000256" key="2">
    <source>
        <dbReference type="ARBA" id="ARBA00022670"/>
    </source>
</evidence>
<dbReference type="PATRIC" id="fig|398512.5.peg.5012"/>
<keyword evidence="6" id="KW-0482">Metalloprotease</keyword>
<evidence type="ECO:0000259" key="7">
    <source>
        <dbReference type="PROSITE" id="PS50249"/>
    </source>
</evidence>
<dbReference type="GO" id="GO:0008237">
    <property type="term" value="F:metallopeptidase activity"/>
    <property type="evidence" value="ECO:0007669"/>
    <property type="project" value="UniProtKB-KW"/>
</dbReference>
<keyword evidence="5" id="KW-0862">Zinc</keyword>
<protein>
    <submittedName>
        <fullName evidence="8">RadC-like JAB domain containing protein</fullName>
    </submittedName>
</protein>
<evidence type="ECO:0000313" key="9">
    <source>
        <dbReference type="Proteomes" id="UP000036923"/>
    </source>
</evidence>
<keyword evidence="3" id="KW-0479">Metal-binding</keyword>
<dbReference type="AlphaFoldDB" id="A0A0L6JVP7"/>
<reference evidence="9" key="1">
    <citation type="submission" date="2015-07" db="EMBL/GenBank/DDBJ databases">
        <title>Near-Complete Genome Sequence of the Cellulolytic Bacterium Bacteroides (Pseudobacteroides) cellulosolvens ATCC 35603.</title>
        <authorList>
            <person name="Dassa B."/>
            <person name="Utturkar S.M."/>
            <person name="Klingeman D.M."/>
            <person name="Hurt R.A."/>
            <person name="Keller M."/>
            <person name="Xu J."/>
            <person name="Reddy Y.H.K."/>
            <person name="Borovok I."/>
            <person name="Grinberg I.R."/>
            <person name="Lamed R."/>
            <person name="Zhivin O."/>
            <person name="Bayer E.A."/>
            <person name="Brown S.D."/>
        </authorList>
    </citation>
    <scope>NUCLEOTIDE SEQUENCE [LARGE SCALE GENOMIC DNA]</scope>
    <source>
        <strain evidence="9">DSM 2933</strain>
    </source>
</reference>
<dbReference type="InterPro" id="IPR001405">
    <property type="entry name" value="UPF0758"/>
</dbReference>
<dbReference type="Proteomes" id="UP000036923">
    <property type="component" value="Unassembled WGS sequence"/>
</dbReference>
<gene>
    <name evidence="8" type="ORF">Bccel_4781</name>
</gene>
<feature type="domain" description="MPN" evidence="7">
    <location>
        <begin position="80"/>
        <end position="203"/>
    </location>
</feature>
<name>A0A0L6JVP7_9FIRM</name>
<dbReference type="OrthoDB" id="9804482at2"/>
<evidence type="ECO:0000256" key="6">
    <source>
        <dbReference type="ARBA" id="ARBA00023049"/>
    </source>
</evidence>
<evidence type="ECO:0000256" key="5">
    <source>
        <dbReference type="ARBA" id="ARBA00022833"/>
    </source>
</evidence>
<dbReference type="Gene3D" id="3.40.140.10">
    <property type="entry name" value="Cytidine Deaminase, domain 2"/>
    <property type="match status" value="1"/>
</dbReference>
<evidence type="ECO:0000313" key="8">
    <source>
        <dbReference type="EMBL" id="KNY29507.1"/>
    </source>
</evidence>
<comment type="similarity">
    <text evidence="1">Belongs to the UPF0758 family.</text>
</comment>
<keyword evidence="9" id="KW-1185">Reference proteome</keyword>
<dbReference type="eggNOG" id="COG2003">
    <property type="taxonomic scope" value="Bacteria"/>
</dbReference>
<keyword evidence="4" id="KW-0378">Hydrolase</keyword>
<sequence>MKQNYDESHLTSFIKGLTSLTGLSERKVRQYASENNPFNVLEHPGIIDPNKQQLDKINILNEFISSYRLLKLYEKDNKITLNSAATAGEYFVSILGGIKDKEKFMVAFLDSGNNVIEAKVLSEGTIGEAVVYPRVVLKAALDCDCKSMIIAHNHPGGSMVPSLQDKQLTQNLVSIFTPLQINVLDHIIVANNSYLSMAEKGMIPKAIESICYDPIQSGNISVANEDEKDFHASLNDSTLNIDLIEQDLEEECEWER</sequence>
<accession>A0A0L6JVP7</accession>
<evidence type="ECO:0000256" key="3">
    <source>
        <dbReference type="ARBA" id="ARBA00022723"/>
    </source>
</evidence>
<proteinExistence type="inferred from homology"/>
<dbReference type="Pfam" id="PF04002">
    <property type="entry name" value="RadC"/>
    <property type="match status" value="1"/>
</dbReference>
<dbReference type="GO" id="GO:0046872">
    <property type="term" value="F:metal ion binding"/>
    <property type="evidence" value="ECO:0007669"/>
    <property type="project" value="UniProtKB-KW"/>
</dbReference>
<dbReference type="GO" id="GO:0006508">
    <property type="term" value="P:proteolysis"/>
    <property type="evidence" value="ECO:0007669"/>
    <property type="project" value="UniProtKB-KW"/>
</dbReference>
<keyword evidence="2" id="KW-0645">Protease</keyword>